<keyword evidence="3" id="KW-0238">DNA-binding</keyword>
<dbReference type="Gene3D" id="1.10.1660.10">
    <property type="match status" value="2"/>
</dbReference>
<dbReference type="STRING" id="1514105.AOC36_10795"/>
<dbReference type="GO" id="GO:0003700">
    <property type="term" value="F:DNA-binding transcription factor activity"/>
    <property type="evidence" value="ECO:0007669"/>
    <property type="project" value="InterPro"/>
</dbReference>
<keyword evidence="7" id="KW-1185">Reference proteome</keyword>
<dbReference type="AlphaFoldDB" id="A0A109UHL8"/>
<dbReference type="SUPFAM" id="SSF46955">
    <property type="entry name" value="Putative DNA-binding domain"/>
    <property type="match status" value="2"/>
</dbReference>
<dbReference type="OrthoDB" id="5319803at2"/>
<evidence type="ECO:0000256" key="1">
    <source>
        <dbReference type="ARBA" id="ARBA00022491"/>
    </source>
</evidence>
<evidence type="ECO:0000313" key="7">
    <source>
        <dbReference type="Proteomes" id="UP000063781"/>
    </source>
</evidence>
<dbReference type="InterPro" id="IPR000551">
    <property type="entry name" value="MerR-type_HTH_dom"/>
</dbReference>
<keyword evidence="2" id="KW-0805">Transcription regulation</keyword>
<dbReference type="SMART" id="SM00422">
    <property type="entry name" value="HTH_MERR"/>
    <property type="match status" value="2"/>
</dbReference>
<dbReference type="Proteomes" id="UP000063781">
    <property type="component" value="Chromosome"/>
</dbReference>
<feature type="domain" description="HTH merR-type" evidence="5">
    <location>
        <begin position="2"/>
        <end position="70"/>
    </location>
</feature>
<dbReference type="RefSeq" id="WP_067634178.1">
    <property type="nucleotide sequence ID" value="NZ_CP013213.1"/>
</dbReference>
<dbReference type="PANTHER" id="PTHR30204:SF69">
    <property type="entry name" value="MERR-FAMILY TRANSCRIPTIONAL REGULATOR"/>
    <property type="match status" value="1"/>
</dbReference>
<dbReference type="InterPro" id="IPR047057">
    <property type="entry name" value="MerR_fam"/>
</dbReference>
<evidence type="ECO:0000259" key="5">
    <source>
        <dbReference type="PROSITE" id="PS50937"/>
    </source>
</evidence>
<dbReference type="InterPro" id="IPR009061">
    <property type="entry name" value="DNA-bd_dom_put_sf"/>
</dbReference>
<feature type="domain" description="HTH merR-type" evidence="5">
    <location>
        <begin position="120"/>
        <end position="187"/>
    </location>
</feature>
<dbReference type="KEGG" id="erl:AOC36_10795"/>
<organism evidence="6 7">
    <name type="scientific">Erysipelothrix larvae</name>
    <dbReference type="NCBI Taxonomy" id="1514105"/>
    <lineage>
        <taxon>Bacteria</taxon>
        <taxon>Bacillati</taxon>
        <taxon>Bacillota</taxon>
        <taxon>Erysipelotrichia</taxon>
        <taxon>Erysipelotrichales</taxon>
        <taxon>Erysipelotrichaceae</taxon>
        <taxon>Erysipelothrix</taxon>
    </lineage>
</organism>
<dbReference type="PROSITE" id="PS50937">
    <property type="entry name" value="HTH_MERR_2"/>
    <property type="match status" value="2"/>
</dbReference>
<evidence type="ECO:0000256" key="3">
    <source>
        <dbReference type="ARBA" id="ARBA00023125"/>
    </source>
</evidence>
<dbReference type="GO" id="GO:0003677">
    <property type="term" value="F:DNA binding"/>
    <property type="evidence" value="ECO:0007669"/>
    <property type="project" value="UniProtKB-KW"/>
</dbReference>
<accession>A0A109UHL8</accession>
<sequence>MNLKIKDVADACGISVASVRNYETYGLIPSPSRGTNNYRVYTKRHVNHLHCVLSMRAGFSRPEILEIMQNLRKGDVNQVLLLCASKQRNLMNALDQANQTMAYLNNTDINVSLRLPKPVSIQKASELTGVSVTTLRHWEHEGLLNPHRNRNNNYRSYDQSLISRIMIIKIIRSAVWSLEEVRKTLLQFEDKDPKTVLSITLDAIQYLHRLNIHQHQGIHAVYTLLLQEGLVDEQYHHDYTFKFNVTL</sequence>
<dbReference type="Pfam" id="PF00376">
    <property type="entry name" value="MerR"/>
    <property type="match status" value="1"/>
</dbReference>
<gene>
    <name evidence="6" type="ORF">AOC36_10795</name>
</gene>
<keyword evidence="4" id="KW-0804">Transcription</keyword>
<evidence type="ECO:0000256" key="4">
    <source>
        <dbReference type="ARBA" id="ARBA00023163"/>
    </source>
</evidence>
<dbReference type="Pfam" id="PF13411">
    <property type="entry name" value="MerR_1"/>
    <property type="match status" value="1"/>
</dbReference>
<keyword evidence="1" id="KW-0678">Repressor</keyword>
<evidence type="ECO:0000313" key="6">
    <source>
        <dbReference type="EMBL" id="AMC94441.1"/>
    </source>
</evidence>
<name>A0A109UHL8_9FIRM</name>
<dbReference type="PANTHER" id="PTHR30204">
    <property type="entry name" value="REDOX-CYCLING DRUG-SENSING TRANSCRIPTIONAL ACTIVATOR SOXR"/>
    <property type="match status" value="1"/>
</dbReference>
<reference evidence="6 7" key="1">
    <citation type="submission" date="2015-10" db="EMBL/GenBank/DDBJ databases">
        <title>Erysipelothrix larvae sp. LV19 isolated from the larval gut of the rhinoceros beetle, Trypoxylus dichotomus.</title>
        <authorList>
            <person name="Lim S."/>
            <person name="Kim B.-C."/>
        </authorList>
    </citation>
    <scope>NUCLEOTIDE SEQUENCE [LARGE SCALE GENOMIC DNA]</scope>
    <source>
        <strain evidence="6 7">LV19</strain>
    </source>
</reference>
<protein>
    <recommendedName>
        <fullName evidence="5">HTH merR-type domain-containing protein</fullName>
    </recommendedName>
</protein>
<dbReference type="EMBL" id="CP013213">
    <property type="protein sequence ID" value="AMC94441.1"/>
    <property type="molecule type" value="Genomic_DNA"/>
</dbReference>
<proteinExistence type="predicted"/>
<evidence type="ECO:0000256" key="2">
    <source>
        <dbReference type="ARBA" id="ARBA00023015"/>
    </source>
</evidence>
<dbReference type="CDD" id="cd00592">
    <property type="entry name" value="HTH_MerR-like"/>
    <property type="match status" value="1"/>
</dbReference>